<gene>
    <name evidence="3" type="ORF">AAP_04780</name>
</gene>
<keyword evidence="2" id="KW-0812">Transmembrane</keyword>
<keyword evidence="4" id="KW-1185">Reference proteome</keyword>
<feature type="transmembrane region" description="Helical" evidence="2">
    <location>
        <begin position="22"/>
        <end position="40"/>
    </location>
</feature>
<sequence length="109" mass="11659">MNIQTTNLAYAVSPLTLLKNPMILMGLVAMIVTVGLPKLLDNIDPEYREEYETARKESARQRRPATQAAHAAAGFDLAGWMAGATSPGSSPAATSGRQTSASGDQRKRK</sequence>
<dbReference type="InterPro" id="IPR039163">
    <property type="entry name" value="EMC7"/>
</dbReference>
<dbReference type="PANTHER" id="PTHR13605">
    <property type="entry name" value="ER MEMBRANE PROTEIN COMPLEX SUBUNIT 7"/>
    <property type="match status" value="1"/>
</dbReference>
<reference evidence="3 4" key="1">
    <citation type="journal article" date="2016" name="Genome Biol. Evol.">
        <title>Divergent and convergent evolution of fungal pathogenicity.</title>
        <authorList>
            <person name="Shang Y."/>
            <person name="Xiao G."/>
            <person name="Zheng P."/>
            <person name="Cen K."/>
            <person name="Zhan S."/>
            <person name="Wang C."/>
        </authorList>
    </citation>
    <scope>NUCLEOTIDE SEQUENCE [LARGE SCALE GENOMIC DNA]</scope>
    <source>
        <strain evidence="3 4">ARSEF 7405</strain>
    </source>
</reference>
<accession>A0A167WCS7</accession>
<dbReference type="EMBL" id="AZGZ01000024">
    <property type="protein sequence ID" value="KZZ88682.1"/>
    <property type="molecule type" value="Genomic_DNA"/>
</dbReference>
<feature type="region of interest" description="Disordered" evidence="1">
    <location>
        <begin position="82"/>
        <end position="109"/>
    </location>
</feature>
<proteinExistence type="predicted"/>
<evidence type="ECO:0000313" key="3">
    <source>
        <dbReference type="EMBL" id="KZZ88682.1"/>
    </source>
</evidence>
<feature type="compositionally biased region" description="Basic and acidic residues" evidence="1">
    <location>
        <begin position="51"/>
        <end position="60"/>
    </location>
</feature>
<dbReference type="Proteomes" id="UP000242877">
    <property type="component" value="Unassembled WGS sequence"/>
</dbReference>
<organism evidence="3 4">
    <name type="scientific">Ascosphaera apis ARSEF 7405</name>
    <dbReference type="NCBI Taxonomy" id="392613"/>
    <lineage>
        <taxon>Eukaryota</taxon>
        <taxon>Fungi</taxon>
        <taxon>Dikarya</taxon>
        <taxon>Ascomycota</taxon>
        <taxon>Pezizomycotina</taxon>
        <taxon>Eurotiomycetes</taxon>
        <taxon>Eurotiomycetidae</taxon>
        <taxon>Onygenales</taxon>
        <taxon>Ascosphaeraceae</taxon>
        <taxon>Ascosphaera</taxon>
    </lineage>
</organism>
<feature type="region of interest" description="Disordered" evidence="1">
    <location>
        <begin position="51"/>
        <end position="70"/>
    </location>
</feature>
<protein>
    <submittedName>
        <fullName evidence="3">Uncharacterized protein</fullName>
    </submittedName>
</protein>
<keyword evidence="2" id="KW-1133">Transmembrane helix</keyword>
<feature type="compositionally biased region" description="Low complexity" evidence="1">
    <location>
        <begin position="82"/>
        <end position="96"/>
    </location>
</feature>
<dbReference type="AlphaFoldDB" id="A0A167WCS7"/>
<dbReference type="OrthoDB" id="27095at2759"/>
<evidence type="ECO:0000256" key="2">
    <source>
        <dbReference type="SAM" id="Phobius"/>
    </source>
</evidence>
<name>A0A167WCS7_9EURO</name>
<dbReference type="VEuPathDB" id="FungiDB:AAP_04780"/>
<evidence type="ECO:0000313" key="4">
    <source>
        <dbReference type="Proteomes" id="UP000242877"/>
    </source>
</evidence>
<dbReference type="PANTHER" id="PTHR13605:SF4">
    <property type="entry name" value="ER MEMBRANE PROTEIN COMPLEX SUBUNIT 7"/>
    <property type="match status" value="1"/>
</dbReference>
<keyword evidence="2" id="KW-0472">Membrane</keyword>
<comment type="caution">
    <text evidence="3">The sequence shown here is derived from an EMBL/GenBank/DDBJ whole genome shotgun (WGS) entry which is preliminary data.</text>
</comment>
<dbReference type="GO" id="GO:0072546">
    <property type="term" value="C:EMC complex"/>
    <property type="evidence" value="ECO:0007669"/>
    <property type="project" value="TreeGrafter"/>
</dbReference>
<evidence type="ECO:0000256" key="1">
    <source>
        <dbReference type="SAM" id="MobiDB-lite"/>
    </source>
</evidence>